<evidence type="ECO:0000313" key="1">
    <source>
        <dbReference type="EMBL" id="PKY40609.1"/>
    </source>
</evidence>
<dbReference type="VEuPathDB" id="FungiDB:FUN_001445"/>
<accession>A0A2I1G1V2</accession>
<gene>
    <name evidence="1" type="ORF">RhiirA4_454023</name>
</gene>
<dbReference type="VEuPathDB" id="FungiDB:RhiirFUN_026497"/>
<sequence length="228" mass="25740">MVGNIILQASLYYTFDYNMISVDNEDPLLLIEWDEAGLVARSVANQAHTKILLVNRYAPFPSVMNPPDCAFGFVDTAGLPAKQAMTNAAVGALVTYVNSANGNWARPVNEMPDVGWVFLIEIPKKGQNIITNVKMLINSKVYAYAIIFTNFVYVHWDHVTKISETLCPGKNPPKTEVGVWYDEGDYYEDDDTYNEGYYYEDKGYYYHNGRYERKVSPMTSPIISPVTA</sequence>
<organism evidence="1 2">
    <name type="scientific">Rhizophagus irregularis</name>
    <dbReference type="NCBI Taxonomy" id="588596"/>
    <lineage>
        <taxon>Eukaryota</taxon>
        <taxon>Fungi</taxon>
        <taxon>Fungi incertae sedis</taxon>
        <taxon>Mucoromycota</taxon>
        <taxon>Glomeromycotina</taxon>
        <taxon>Glomeromycetes</taxon>
        <taxon>Glomerales</taxon>
        <taxon>Glomeraceae</taxon>
        <taxon>Rhizophagus</taxon>
    </lineage>
</organism>
<name>A0A2I1G1V2_9GLOM</name>
<dbReference type="Proteomes" id="UP000234323">
    <property type="component" value="Unassembled WGS sequence"/>
</dbReference>
<comment type="caution">
    <text evidence="1">The sequence shown here is derived from an EMBL/GenBank/DDBJ whole genome shotgun (WGS) entry which is preliminary data.</text>
</comment>
<proteinExistence type="predicted"/>
<dbReference type="AlphaFoldDB" id="A0A2I1G1V2"/>
<keyword evidence="2" id="KW-1185">Reference proteome</keyword>
<dbReference type="EMBL" id="LLXI01000109">
    <property type="protein sequence ID" value="PKY40609.1"/>
    <property type="molecule type" value="Genomic_DNA"/>
</dbReference>
<reference evidence="1 2" key="1">
    <citation type="submission" date="2015-10" db="EMBL/GenBank/DDBJ databases">
        <title>Genome analyses suggest a sexual origin of heterokaryosis in a supposedly ancient asexual fungus.</title>
        <authorList>
            <person name="Ropars J."/>
            <person name="Sedzielewska K."/>
            <person name="Noel J."/>
            <person name="Charron P."/>
            <person name="Farinelli L."/>
            <person name="Marton T."/>
            <person name="Kruger M."/>
            <person name="Pelin A."/>
            <person name="Brachmann A."/>
            <person name="Corradi N."/>
        </authorList>
    </citation>
    <scope>NUCLEOTIDE SEQUENCE [LARGE SCALE GENOMIC DNA]</scope>
    <source>
        <strain evidence="1 2">A4</strain>
    </source>
</reference>
<protein>
    <submittedName>
        <fullName evidence="1">Uncharacterized protein</fullName>
    </submittedName>
</protein>
<evidence type="ECO:0000313" key="2">
    <source>
        <dbReference type="Proteomes" id="UP000234323"/>
    </source>
</evidence>
<dbReference type="VEuPathDB" id="FungiDB:RhiirA1_465398"/>